<comment type="subunit">
    <text evidence="7">Homodimer.</text>
</comment>
<dbReference type="GO" id="GO:0005737">
    <property type="term" value="C:cytoplasm"/>
    <property type="evidence" value="ECO:0007669"/>
    <property type="project" value="UniProtKB-SubCell"/>
</dbReference>
<dbReference type="Pfam" id="PF01336">
    <property type="entry name" value="tRNA_anti-codon"/>
    <property type="match status" value="1"/>
</dbReference>
<dbReference type="PRINTS" id="PR01042">
    <property type="entry name" value="TRNASYNTHASP"/>
</dbReference>
<dbReference type="Gene3D" id="3.30.1360.30">
    <property type="entry name" value="GAD-like domain"/>
    <property type="match status" value="1"/>
</dbReference>
<evidence type="ECO:0000256" key="1">
    <source>
        <dbReference type="ARBA" id="ARBA00006303"/>
    </source>
</evidence>
<dbReference type="HAMAP" id="MF_00044">
    <property type="entry name" value="Asp_tRNA_synth_type1"/>
    <property type="match status" value="1"/>
</dbReference>
<evidence type="ECO:0000313" key="10">
    <source>
        <dbReference type="Proteomes" id="UP000488506"/>
    </source>
</evidence>
<dbReference type="CDD" id="cd04317">
    <property type="entry name" value="EcAspRS_like_N"/>
    <property type="match status" value="1"/>
</dbReference>
<keyword evidence="6 7" id="KW-0030">Aminoacyl-tRNA synthetase</keyword>
<dbReference type="InterPro" id="IPR004364">
    <property type="entry name" value="Aa-tRNA-synt_II"/>
</dbReference>
<dbReference type="GO" id="GO:0003676">
    <property type="term" value="F:nucleic acid binding"/>
    <property type="evidence" value="ECO:0007669"/>
    <property type="project" value="InterPro"/>
</dbReference>
<dbReference type="Pfam" id="PF02938">
    <property type="entry name" value="GAD"/>
    <property type="match status" value="1"/>
</dbReference>
<dbReference type="PANTHER" id="PTHR22594:SF5">
    <property type="entry name" value="ASPARTATE--TRNA LIGASE, MITOCHONDRIAL"/>
    <property type="match status" value="1"/>
</dbReference>
<dbReference type="Gene3D" id="3.30.930.10">
    <property type="entry name" value="Bira Bifunctional Protein, Domain 2"/>
    <property type="match status" value="1"/>
</dbReference>
<dbReference type="AlphaFoldDB" id="A0A833KZN4"/>
<feature type="binding site" evidence="7">
    <location>
        <position position="457"/>
    </location>
    <ligand>
        <name>L-aspartate</name>
        <dbReference type="ChEBI" id="CHEBI:29991"/>
    </ligand>
</feature>
<dbReference type="Proteomes" id="UP000488506">
    <property type="component" value="Unassembled WGS sequence"/>
</dbReference>
<evidence type="ECO:0000256" key="3">
    <source>
        <dbReference type="ARBA" id="ARBA00022741"/>
    </source>
</evidence>
<evidence type="ECO:0000259" key="8">
    <source>
        <dbReference type="PROSITE" id="PS50862"/>
    </source>
</evidence>
<dbReference type="EMBL" id="WPAF01000039">
    <property type="protein sequence ID" value="KAF0132900.1"/>
    <property type="molecule type" value="Genomic_DNA"/>
</dbReference>
<dbReference type="PROSITE" id="PS50862">
    <property type="entry name" value="AA_TRNA_LIGASE_II"/>
    <property type="match status" value="1"/>
</dbReference>
<evidence type="ECO:0000256" key="5">
    <source>
        <dbReference type="ARBA" id="ARBA00022917"/>
    </source>
</evidence>
<dbReference type="NCBIfam" id="NF001750">
    <property type="entry name" value="PRK00476.1"/>
    <property type="match status" value="1"/>
</dbReference>
<comment type="function">
    <text evidence="7">Aspartyl-tRNA synthetase with relaxed tRNA specificity since it is able to aspartylate not only its cognate tRNA(Asp) but also tRNA(Asn). Reaction proceeds in two steps: L-aspartate is first activated by ATP to form Asp-AMP and then transferred to the acceptor end of tRNA(Asp/Asn).</text>
</comment>
<comment type="caution">
    <text evidence="7">Lacks conserved residue(s) required for the propagation of feature annotation.</text>
</comment>
<reference evidence="9 10" key="1">
    <citation type="submission" date="2019-12" db="EMBL/GenBank/DDBJ databases">
        <authorList>
            <person name="Wolfe R."/>
            <person name="Danczak R."/>
            <person name="Wilkins M."/>
        </authorList>
    </citation>
    <scope>NUCLEOTIDE SEQUENCE [LARGE SCALE GENOMIC DNA]</scope>
    <source>
        <strain evidence="9">X2_MaxBin.013</strain>
    </source>
</reference>
<dbReference type="SUPFAM" id="SSF50249">
    <property type="entry name" value="Nucleic acid-binding proteins"/>
    <property type="match status" value="1"/>
</dbReference>
<feature type="binding site" evidence="7">
    <location>
        <position position="494"/>
    </location>
    <ligand>
        <name>ATP</name>
        <dbReference type="ChEBI" id="CHEBI:30616"/>
    </ligand>
</feature>
<dbReference type="InterPro" id="IPR047090">
    <property type="entry name" value="AspRS_core"/>
</dbReference>
<dbReference type="SUPFAM" id="SSF55681">
    <property type="entry name" value="Class II aaRS and biotin synthetases"/>
    <property type="match status" value="1"/>
</dbReference>
<comment type="catalytic activity">
    <reaction evidence="7">
        <text>tRNA(Asx) + L-aspartate + ATP = L-aspartyl-tRNA(Asx) + AMP + diphosphate</text>
        <dbReference type="Rhea" id="RHEA:18349"/>
        <dbReference type="Rhea" id="RHEA-COMP:9710"/>
        <dbReference type="Rhea" id="RHEA-COMP:9711"/>
        <dbReference type="ChEBI" id="CHEBI:29991"/>
        <dbReference type="ChEBI" id="CHEBI:30616"/>
        <dbReference type="ChEBI" id="CHEBI:33019"/>
        <dbReference type="ChEBI" id="CHEBI:78442"/>
        <dbReference type="ChEBI" id="CHEBI:78516"/>
        <dbReference type="ChEBI" id="CHEBI:456215"/>
        <dbReference type="EC" id="6.1.1.23"/>
    </reaction>
</comment>
<evidence type="ECO:0000313" key="9">
    <source>
        <dbReference type="EMBL" id="KAF0132900.1"/>
    </source>
</evidence>
<keyword evidence="3 7" id="KW-0547">Nucleotide-binding</keyword>
<feature type="site" description="Important for tRNA non-discrimination" evidence="7">
    <location>
        <position position="31"/>
    </location>
</feature>
<comment type="subcellular location">
    <subcellularLocation>
        <location evidence="7">Cytoplasm</location>
    </subcellularLocation>
</comment>
<comment type="similarity">
    <text evidence="1 7">Belongs to the class-II aminoacyl-tRNA synthetase family. Type 1 subfamily.</text>
</comment>
<dbReference type="InterPro" id="IPR006195">
    <property type="entry name" value="aa-tRNA-synth_II"/>
</dbReference>
<name>A0A833KZN4_UNCSA</name>
<dbReference type="SUPFAM" id="SSF55261">
    <property type="entry name" value="GAD domain-like"/>
    <property type="match status" value="1"/>
</dbReference>
<evidence type="ECO:0000256" key="7">
    <source>
        <dbReference type="HAMAP-Rule" id="MF_00044"/>
    </source>
</evidence>
<dbReference type="GO" id="GO:0006422">
    <property type="term" value="P:aspartyl-tRNA aminoacylation"/>
    <property type="evidence" value="ECO:0007669"/>
    <property type="project" value="UniProtKB-UniRule"/>
</dbReference>
<feature type="binding site" evidence="7">
    <location>
        <position position="221"/>
    </location>
    <ligand>
        <name>L-aspartate</name>
        <dbReference type="ChEBI" id="CHEBI:29991"/>
    </ligand>
</feature>
<feature type="domain" description="Aminoacyl-transfer RNA synthetases class-II family profile" evidence="8">
    <location>
        <begin position="144"/>
        <end position="575"/>
    </location>
</feature>
<dbReference type="GO" id="GO:0004815">
    <property type="term" value="F:aspartate-tRNA ligase activity"/>
    <property type="evidence" value="ECO:0007669"/>
    <property type="project" value="UniProtKB-UniRule"/>
</dbReference>
<evidence type="ECO:0000256" key="4">
    <source>
        <dbReference type="ARBA" id="ARBA00022840"/>
    </source>
</evidence>
<proteinExistence type="inferred from homology"/>
<feature type="binding site" evidence="7">
    <location>
        <position position="501"/>
    </location>
    <ligand>
        <name>L-aspartate</name>
        <dbReference type="ChEBI" id="CHEBI:29991"/>
    </ligand>
</feature>
<dbReference type="Gene3D" id="2.40.50.140">
    <property type="entry name" value="Nucleic acid-binding proteins"/>
    <property type="match status" value="1"/>
</dbReference>
<dbReference type="NCBIfam" id="TIGR00459">
    <property type="entry name" value="aspS_bact"/>
    <property type="match status" value="1"/>
</dbReference>
<gene>
    <name evidence="7" type="primary">aspS</name>
    <name evidence="9" type="ORF">FD145_1513</name>
</gene>
<feature type="binding site" evidence="7">
    <location>
        <position position="175"/>
    </location>
    <ligand>
        <name>L-aspartate</name>
        <dbReference type="ChEBI" id="CHEBI:29991"/>
    </ligand>
</feature>
<dbReference type="Pfam" id="PF00152">
    <property type="entry name" value="tRNA-synt_2"/>
    <property type="match status" value="1"/>
</dbReference>
<dbReference type="InterPro" id="IPR004365">
    <property type="entry name" value="NA-bd_OB_tRNA"/>
</dbReference>
<comment type="caution">
    <text evidence="9">The sequence shown here is derived from an EMBL/GenBank/DDBJ whole genome shotgun (WGS) entry which is preliminary data.</text>
</comment>
<organism evidence="9 10">
    <name type="scientific">Candidatus Saganbacteria bacterium</name>
    <dbReference type="NCBI Taxonomy" id="2575572"/>
    <lineage>
        <taxon>Bacteria</taxon>
        <taxon>Bacillati</taxon>
        <taxon>Saganbacteria</taxon>
    </lineage>
</organism>
<feature type="binding site" evidence="7">
    <location>
        <begin position="221"/>
        <end position="223"/>
    </location>
    <ligand>
        <name>ATP</name>
        <dbReference type="ChEBI" id="CHEBI:30616"/>
    </ligand>
</feature>
<dbReference type="GO" id="GO:0050560">
    <property type="term" value="F:aspartate-tRNA(Asn) ligase activity"/>
    <property type="evidence" value="ECO:0007669"/>
    <property type="project" value="UniProtKB-EC"/>
</dbReference>
<dbReference type="InterPro" id="IPR004524">
    <property type="entry name" value="Asp-tRNA-ligase_1"/>
</dbReference>
<sequence>MKRSHYCGDVRATDTDKEVQLLGWVHRRRDHGGLIFIDLRDRSGLVQVVFNGDDKKLLAEAEKLRIEFVLEIKGKVVKRTPETINKNIKTGEIEIAANYLEILNTSKTPPIEIADPTNEPDEMVRLRYRYLDLRKDKMRENLIYRHKIIKAMSDYMDNKGFLEIETPFLTKSTPEGSRDFLVPSRLNPGRFYALPQSPQLFKQLLMVSGMEKYFQVVRCFRDEDLRADRQPEFTQLDIEMSFVGRDDVISVIEGLLEHSLKALEKDIDQYRGKIIPLISLPFPRLSWEDAMNRFGSDKPDLRFGMELIDISDLVAGTECAIFAKTVKSGGVVKCLNIKQKKLSRAELEKFEELAKKLGAKGLAWMVLESDGPKSPIAKFFKEHELELIFKKAQAETGDILLFAADKFEMACNVLGSVRMELGKKLNLIDANSFKFAWIIDFPLFEYSETEKRWVSRHHPFTSPQGTLDDIEERFLKDPSSLKAQAYDLVLNGVEIGGGSIRIHRRDIQEKVFKILGLPDKEVQLRFNFLLEALEYGAPPHGGIALGLDRLVMMLAGMESIRDVIAFPKTQSALCPLTGAPDVVDPHQLKEAHIRIAA</sequence>
<keyword evidence="5 7" id="KW-0648">Protein biosynthesis</keyword>
<evidence type="ECO:0000256" key="6">
    <source>
        <dbReference type="ARBA" id="ARBA00023146"/>
    </source>
</evidence>
<dbReference type="EC" id="6.1.1.23" evidence="7"/>
<dbReference type="PANTHER" id="PTHR22594">
    <property type="entry name" value="ASPARTYL/LYSYL-TRNA SYNTHETASE"/>
    <property type="match status" value="1"/>
</dbReference>
<feature type="region of interest" description="Aspartate" evidence="7">
    <location>
        <begin position="199"/>
        <end position="202"/>
    </location>
</feature>
<dbReference type="InterPro" id="IPR047089">
    <property type="entry name" value="Asp-tRNA-ligase_1_N"/>
</dbReference>
<accession>A0A833KZN4</accession>
<dbReference type="InterPro" id="IPR045864">
    <property type="entry name" value="aa-tRNA-synth_II/BPL/LPL"/>
</dbReference>
<feature type="binding site" evidence="7">
    <location>
        <begin position="546"/>
        <end position="549"/>
    </location>
    <ligand>
        <name>ATP</name>
        <dbReference type="ChEBI" id="CHEBI:30616"/>
    </ligand>
</feature>
<keyword evidence="7" id="KW-0963">Cytoplasm</keyword>
<dbReference type="InterPro" id="IPR029351">
    <property type="entry name" value="GAD_dom"/>
</dbReference>
<evidence type="ECO:0000256" key="2">
    <source>
        <dbReference type="ARBA" id="ARBA00022598"/>
    </source>
</evidence>
<feature type="binding site" evidence="7">
    <location>
        <position position="230"/>
    </location>
    <ligand>
        <name>ATP</name>
        <dbReference type="ChEBI" id="CHEBI:30616"/>
    </ligand>
</feature>
<keyword evidence="4 7" id="KW-0067">ATP-binding</keyword>
<dbReference type="InterPro" id="IPR002312">
    <property type="entry name" value="Asp/Asn-tRNA-synth_IIb"/>
</dbReference>
<dbReference type="InterPro" id="IPR012340">
    <property type="entry name" value="NA-bd_OB-fold"/>
</dbReference>
<protein>
    <recommendedName>
        <fullName evidence="7">Aspartate--tRNA(Asp/Asn) ligase</fullName>
        <ecNumber evidence="7">6.1.1.23</ecNumber>
    </recommendedName>
    <alternativeName>
        <fullName evidence="7">Aspartyl-tRNA synthetase</fullName>
        <shortName evidence="7">AspRS</shortName>
    </alternativeName>
    <alternativeName>
        <fullName evidence="7">Non-discriminating aspartyl-tRNA synthetase</fullName>
        <shortName evidence="7">ND-AspRS</shortName>
    </alternativeName>
</protein>
<dbReference type="CDD" id="cd00777">
    <property type="entry name" value="AspRS_core"/>
    <property type="match status" value="1"/>
</dbReference>
<keyword evidence="2 7" id="KW-0436">Ligase</keyword>
<dbReference type="InterPro" id="IPR004115">
    <property type="entry name" value="GAD-like_sf"/>
</dbReference>
<dbReference type="GO" id="GO:0005524">
    <property type="term" value="F:ATP binding"/>
    <property type="evidence" value="ECO:0007669"/>
    <property type="project" value="UniProtKB-UniRule"/>
</dbReference>